<name>A0A2N5V6R3_9BASI</name>
<accession>A0A2N5V6R3</accession>
<dbReference type="Proteomes" id="UP000235392">
    <property type="component" value="Unassembled WGS sequence"/>
</dbReference>
<sequence>MARAVNQLIFKKTGVNPNLSKSHIRYVCHKIALILNKGLKEIQLSSKGLLSLDKNTSTLGFVPALTPIMEKSKEIKQSKEFVAEDVILEEENCEEEVESSNGRNKVEERPEEPATSKNWVDEILKKRITCSAAKRSEYHTWCQKLNYNGPSLIAGYRIRWNIKFQSRDCGYKARKVIGELLENERDRQEREGGKNYYNNVEISREDWDVVNKINDMLSEFYFLTKKMEGDNSSACLMISEYRYIKDFIKEKMKSTTSTEPEFQKMLQGMASKTNTYLDEALSCNAILIATALNPSFRLLIFKPLSPSHYKYTLDLLNQLFNDCKAQYDSARGSKELYQHCNSYAAHSGSVAKAQQIQAHFANALQSGGSPATLAAEIADNPLCSALKSEFPLKQQEIPLKKRNKPLKAAKSAASHFPALAALFRS</sequence>
<proteinExistence type="predicted"/>
<dbReference type="PANTHER" id="PTHR23272:SF184">
    <property type="entry name" value="OS03G0311250 PROTEIN"/>
    <property type="match status" value="1"/>
</dbReference>
<evidence type="ECO:0000313" key="1">
    <source>
        <dbReference type="EMBL" id="PLW45693.1"/>
    </source>
</evidence>
<dbReference type="InterPro" id="IPR012337">
    <property type="entry name" value="RNaseH-like_sf"/>
</dbReference>
<reference evidence="1 2" key="1">
    <citation type="submission" date="2017-11" db="EMBL/GenBank/DDBJ databases">
        <title>De novo assembly and phasing of dikaryotic genomes from two isolates of Puccinia coronata f. sp. avenae, the causal agent of oat crown rust.</title>
        <authorList>
            <person name="Miller M.E."/>
            <person name="Zhang Y."/>
            <person name="Omidvar V."/>
            <person name="Sperschneider J."/>
            <person name="Schwessinger B."/>
            <person name="Raley C."/>
            <person name="Palmer J.M."/>
            <person name="Garnica D."/>
            <person name="Upadhyaya N."/>
            <person name="Rathjen J."/>
            <person name="Taylor J.M."/>
            <person name="Park R.F."/>
            <person name="Dodds P.N."/>
            <person name="Hirsch C.D."/>
            <person name="Kianian S.F."/>
            <person name="Figueroa M."/>
        </authorList>
    </citation>
    <scope>NUCLEOTIDE SEQUENCE [LARGE SCALE GENOMIC DNA]</scope>
    <source>
        <strain evidence="1">12SD80</strain>
    </source>
</reference>
<evidence type="ECO:0000313" key="2">
    <source>
        <dbReference type="Proteomes" id="UP000235392"/>
    </source>
</evidence>
<gene>
    <name evidence="1" type="ORF">PCASD_07076</name>
</gene>
<dbReference type="EMBL" id="PGCI01000046">
    <property type="protein sequence ID" value="PLW45693.1"/>
    <property type="molecule type" value="Genomic_DNA"/>
</dbReference>
<comment type="caution">
    <text evidence="1">The sequence shown here is derived from an EMBL/GenBank/DDBJ whole genome shotgun (WGS) entry which is preliminary data.</text>
</comment>
<evidence type="ECO:0008006" key="3">
    <source>
        <dbReference type="Google" id="ProtNLM"/>
    </source>
</evidence>
<dbReference type="SUPFAM" id="SSF53098">
    <property type="entry name" value="Ribonuclease H-like"/>
    <property type="match status" value="1"/>
</dbReference>
<protein>
    <recommendedName>
        <fullName evidence="3">hAT-like transposase RNase-H fold domain-containing protein</fullName>
    </recommendedName>
</protein>
<organism evidence="1 2">
    <name type="scientific">Puccinia coronata f. sp. avenae</name>
    <dbReference type="NCBI Taxonomy" id="200324"/>
    <lineage>
        <taxon>Eukaryota</taxon>
        <taxon>Fungi</taxon>
        <taxon>Dikarya</taxon>
        <taxon>Basidiomycota</taxon>
        <taxon>Pucciniomycotina</taxon>
        <taxon>Pucciniomycetes</taxon>
        <taxon>Pucciniales</taxon>
        <taxon>Pucciniaceae</taxon>
        <taxon>Puccinia</taxon>
    </lineage>
</organism>
<dbReference type="AlphaFoldDB" id="A0A2N5V6R3"/>
<dbReference type="PANTHER" id="PTHR23272">
    <property type="entry name" value="BED FINGER-RELATED"/>
    <property type="match status" value="1"/>
</dbReference>